<keyword evidence="2 5" id="KW-0413">Isomerase</keyword>
<organism evidence="7 8">
    <name type="scientific">Thermovirga lienii (strain ATCC BAA-1197 / DSM 17291 / Cas60314)</name>
    <dbReference type="NCBI Taxonomy" id="580340"/>
    <lineage>
        <taxon>Bacteria</taxon>
        <taxon>Thermotogati</taxon>
        <taxon>Synergistota</taxon>
        <taxon>Synergistia</taxon>
        <taxon>Synergistales</taxon>
        <taxon>Thermovirgaceae</taxon>
        <taxon>Thermovirga</taxon>
    </lineage>
</organism>
<comment type="similarity">
    <text evidence="1 5">Belongs to the pseudouridine synthase RluA family.</text>
</comment>
<evidence type="ECO:0000313" key="8">
    <source>
        <dbReference type="Proteomes" id="UP000005868"/>
    </source>
</evidence>
<dbReference type="STRING" id="580340.Tlie_0820"/>
<dbReference type="GO" id="GO:0003723">
    <property type="term" value="F:RNA binding"/>
    <property type="evidence" value="ECO:0007669"/>
    <property type="project" value="UniProtKB-KW"/>
</dbReference>
<sequence>MPFKFKIDNHQQGRRLDKVLRGKWPNLPLGALMKYFRKRQILVNGSPANYNDKVIAGQEIQVPWDDSPVKKNITPQGPSVRVHLDIIYADSNICIINKPWNLLTQPAKRNDDSVIARIIKELGWRDNSFLPTPVHRLDRNTSGILVVALNGEALRVLNEAWRNGKVRKKYLALVSGNPKDKGTVKVALVKDTSKNMVTPVKSEGLNAETRYRTIKGNGDVALVSLELLTGRPHQARAHMAYVGNPIIGDRKYGDQKINQKWVQKGIKRPLLHARTITFDENFPAPLEYLSGRTFNAPPPDDFLSVLRERGWHIYNWGV</sequence>
<comment type="catalytic activity">
    <reaction evidence="5">
        <text>a uridine in RNA = a pseudouridine in RNA</text>
        <dbReference type="Rhea" id="RHEA:48348"/>
        <dbReference type="Rhea" id="RHEA-COMP:12068"/>
        <dbReference type="Rhea" id="RHEA-COMP:12069"/>
        <dbReference type="ChEBI" id="CHEBI:65314"/>
        <dbReference type="ChEBI" id="CHEBI:65315"/>
    </reaction>
</comment>
<dbReference type="PANTHER" id="PTHR21600:SF87">
    <property type="entry name" value="RNA PSEUDOURIDYLATE SYNTHASE DOMAIN-CONTAINING PROTEIN 1"/>
    <property type="match status" value="1"/>
</dbReference>
<dbReference type="InterPro" id="IPR050188">
    <property type="entry name" value="RluA_PseudoU_synthase"/>
</dbReference>
<dbReference type="InterPro" id="IPR036986">
    <property type="entry name" value="S4_RNA-bd_sf"/>
</dbReference>
<name>G7V9K3_THELD</name>
<keyword evidence="4" id="KW-0694">RNA-binding</keyword>
<dbReference type="eggNOG" id="COG0564">
    <property type="taxonomic scope" value="Bacteria"/>
</dbReference>
<dbReference type="CDD" id="cd02869">
    <property type="entry name" value="PseudoU_synth_RluA_like"/>
    <property type="match status" value="1"/>
</dbReference>
<dbReference type="NCBIfam" id="TIGR00005">
    <property type="entry name" value="rluA_subfam"/>
    <property type="match status" value="1"/>
</dbReference>
<accession>G7V9K3</accession>
<dbReference type="InterPro" id="IPR006145">
    <property type="entry name" value="PsdUridine_synth_RsuA/RluA"/>
</dbReference>
<evidence type="ECO:0000259" key="6">
    <source>
        <dbReference type="Pfam" id="PF00849"/>
    </source>
</evidence>
<dbReference type="OrthoDB" id="9807829at2"/>
<evidence type="ECO:0000313" key="7">
    <source>
        <dbReference type="EMBL" id="AER66553.1"/>
    </source>
</evidence>
<proteinExistence type="inferred from homology"/>
<dbReference type="Proteomes" id="UP000005868">
    <property type="component" value="Chromosome"/>
</dbReference>
<evidence type="ECO:0000256" key="2">
    <source>
        <dbReference type="ARBA" id="ARBA00023235"/>
    </source>
</evidence>
<dbReference type="EMBL" id="CP003096">
    <property type="protein sequence ID" value="AER66553.1"/>
    <property type="molecule type" value="Genomic_DNA"/>
</dbReference>
<dbReference type="InterPro" id="IPR006225">
    <property type="entry name" value="PsdUridine_synth_RluC/D"/>
</dbReference>
<dbReference type="InterPro" id="IPR006224">
    <property type="entry name" value="PsdUridine_synth_RluA-like_CS"/>
</dbReference>
<dbReference type="PANTHER" id="PTHR21600">
    <property type="entry name" value="MITOCHONDRIAL RNA PSEUDOURIDINE SYNTHASE"/>
    <property type="match status" value="1"/>
</dbReference>
<dbReference type="SUPFAM" id="SSF55120">
    <property type="entry name" value="Pseudouridine synthase"/>
    <property type="match status" value="1"/>
</dbReference>
<dbReference type="GO" id="GO:0000455">
    <property type="term" value="P:enzyme-directed rRNA pseudouridine synthesis"/>
    <property type="evidence" value="ECO:0007669"/>
    <property type="project" value="TreeGrafter"/>
</dbReference>
<dbReference type="GO" id="GO:0140098">
    <property type="term" value="F:catalytic activity, acting on RNA"/>
    <property type="evidence" value="ECO:0007669"/>
    <property type="project" value="UniProtKB-ARBA"/>
</dbReference>
<comment type="function">
    <text evidence="5">Responsible for synthesis of pseudouridine from uracil.</text>
</comment>
<dbReference type="InterPro" id="IPR020103">
    <property type="entry name" value="PsdUridine_synth_cat_dom_sf"/>
</dbReference>
<dbReference type="EC" id="5.4.99.-" evidence="5"/>
<dbReference type="PROSITE" id="PS01129">
    <property type="entry name" value="PSI_RLU"/>
    <property type="match status" value="1"/>
</dbReference>
<dbReference type="GO" id="GO:0009982">
    <property type="term" value="F:pseudouridine synthase activity"/>
    <property type="evidence" value="ECO:0007669"/>
    <property type="project" value="InterPro"/>
</dbReference>
<keyword evidence="8" id="KW-1185">Reference proteome</keyword>
<dbReference type="Gene3D" id="3.10.290.10">
    <property type="entry name" value="RNA-binding S4 domain"/>
    <property type="match status" value="1"/>
</dbReference>
<dbReference type="Gene3D" id="3.30.2350.10">
    <property type="entry name" value="Pseudouridine synthase"/>
    <property type="match status" value="1"/>
</dbReference>
<dbReference type="Pfam" id="PF00849">
    <property type="entry name" value="PseudoU_synth_2"/>
    <property type="match status" value="1"/>
</dbReference>
<reference evidence="7 8" key="2">
    <citation type="journal article" date="2012" name="Stand. Genomic Sci.">
        <title>Genome sequence of the moderately thermophilic, amino-acid-degrading and sulfur-reducing bacterium Thermovirga lienii type strain (Cas60314(T)).</title>
        <authorList>
            <person name="Goker M."/>
            <person name="Saunders E."/>
            <person name="Lapidus A."/>
            <person name="Nolan M."/>
            <person name="Lucas S."/>
            <person name="Hammon N."/>
            <person name="Deshpande S."/>
            <person name="Cheng J.F."/>
            <person name="Han C."/>
            <person name="Tapia R."/>
            <person name="Goodwin L.A."/>
            <person name="Pitluck S."/>
            <person name="Liolios K."/>
            <person name="Mavromatis K."/>
            <person name="Pagani I."/>
            <person name="Ivanova N."/>
            <person name="Mikhailova N."/>
            <person name="Pati A."/>
            <person name="Chen A."/>
            <person name="Palaniappan K."/>
            <person name="Land M."/>
            <person name="Chang Y.J."/>
            <person name="Jeffries C.D."/>
            <person name="Brambilla E.M."/>
            <person name="Rohde M."/>
            <person name="Spring S."/>
            <person name="Detter J.C."/>
            <person name="Woyke T."/>
            <person name="Bristow J."/>
            <person name="Eisen J.A."/>
            <person name="Markowitz V."/>
            <person name="Hugenholtz P."/>
            <person name="Kyrpides N.C."/>
            <person name="Klenk H.P."/>
        </authorList>
    </citation>
    <scope>NUCLEOTIDE SEQUENCE [LARGE SCALE GENOMIC DNA]</scope>
    <source>
        <strain evidence="8">ATCC BAA-1197 / DSM 17291 / Cas60314</strain>
    </source>
</reference>
<dbReference type="AlphaFoldDB" id="G7V9K3"/>
<evidence type="ECO:0000256" key="1">
    <source>
        <dbReference type="ARBA" id="ARBA00010876"/>
    </source>
</evidence>
<evidence type="ECO:0000256" key="5">
    <source>
        <dbReference type="RuleBase" id="RU362028"/>
    </source>
</evidence>
<feature type="active site" evidence="3">
    <location>
        <position position="138"/>
    </location>
</feature>
<dbReference type="HOGENOM" id="CLU_016902_4_4_0"/>
<evidence type="ECO:0000256" key="3">
    <source>
        <dbReference type="PIRSR" id="PIRSR606225-1"/>
    </source>
</evidence>
<reference evidence="8" key="1">
    <citation type="submission" date="2011-10" db="EMBL/GenBank/DDBJ databases">
        <title>The complete genome of chromosome of Thermovirga lienii DSM 17291.</title>
        <authorList>
            <consortium name="US DOE Joint Genome Institute (JGI-PGF)"/>
            <person name="Lucas S."/>
            <person name="Copeland A."/>
            <person name="Lapidus A."/>
            <person name="Glavina del Rio T."/>
            <person name="Dalin E."/>
            <person name="Tice H."/>
            <person name="Bruce D."/>
            <person name="Goodwin L."/>
            <person name="Pitluck S."/>
            <person name="Peters L."/>
            <person name="Mikhailova N."/>
            <person name="Saunders E."/>
            <person name="Kyrpides N."/>
            <person name="Mavromatis K."/>
            <person name="Ivanova N."/>
            <person name="Last F.I."/>
            <person name="Brettin T."/>
            <person name="Detter J.C."/>
            <person name="Han C."/>
            <person name="Larimer F."/>
            <person name="Land M."/>
            <person name="Hauser L."/>
            <person name="Markowitz V."/>
            <person name="Cheng J.-F."/>
            <person name="Hugenholtz P."/>
            <person name="Woyke T."/>
            <person name="Wu D."/>
            <person name="Spring S."/>
            <person name="Schroeder M."/>
            <person name="Brambilla E.-M."/>
            <person name="Klenk H.-P."/>
            <person name="Eisen J.A."/>
        </authorList>
    </citation>
    <scope>NUCLEOTIDE SEQUENCE [LARGE SCALE GENOMIC DNA]</scope>
    <source>
        <strain evidence="8">ATCC BAA-1197 / DSM 17291 / Cas60314</strain>
    </source>
</reference>
<gene>
    <name evidence="7" type="ordered locus">Tlie_0820</name>
</gene>
<dbReference type="KEGG" id="tli:Tlie_0820"/>
<feature type="domain" description="Pseudouridine synthase RsuA/RluA-like" evidence="6">
    <location>
        <begin position="93"/>
        <end position="240"/>
    </location>
</feature>
<evidence type="ECO:0000256" key="4">
    <source>
        <dbReference type="PROSITE-ProRule" id="PRU00182"/>
    </source>
</evidence>
<dbReference type="PROSITE" id="PS50889">
    <property type="entry name" value="S4"/>
    <property type="match status" value="1"/>
</dbReference>
<protein>
    <recommendedName>
        <fullName evidence="5">Pseudouridine synthase</fullName>
        <ecNumber evidence="5">5.4.99.-</ecNumber>
    </recommendedName>
</protein>